<sequence>MLETREKFVVRLADELLGRAVSHTLRVAIDGPDAAGKTILANDLAAQIGVARPVIRLSIDRFHNPRSVRLARGSLSPEGFYYDSFDHGRIIESVLRPLGPGRDGRYLPGAFDYRTDRPVVVGTEQAEAGAVLLFDGLFLLRPELRAFWDASVYLRVDPEVALSRARVRDVDMFGSVEVVEERYRHRYLPGQRLYQQVARPEERADIVLDMNDPLAPVVVRWVE</sequence>
<accession>A0A8J3VQC6</accession>
<evidence type="ECO:0000313" key="1">
    <source>
        <dbReference type="EMBL" id="GIH14995.1"/>
    </source>
</evidence>
<keyword evidence="1" id="KW-0418">Kinase</keyword>
<dbReference type="RefSeq" id="WP_203918636.1">
    <property type="nucleotide sequence ID" value="NZ_BONZ01000030.1"/>
</dbReference>
<gene>
    <name evidence="1" type="ORF">Raf01_31670</name>
</gene>
<dbReference type="AlphaFoldDB" id="A0A8J3VQC6"/>
<dbReference type="Gene3D" id="3.40.50.300">
    <property type="entry name" value="P-loop containing nucleotide triphosphate hydrolases"/>
    <property type="match status" value="1"/>
</dbReference>
<name>A0A8J3VQC6_9ACTN</name>
<protein>
    <submittedName>
        <fullName evidence="1">Uridine kinase</fullName>
    </submittedName>
</protein>
<keyword evidence="1" id="KW-0808">Transferase</keyword>
<comment type="caution">
    <text evidence="1">The sequence shown here is derived from an EMBL/GenBank/DDBJ whole genome shotgun (WGS) entry which is preliminary data.</text>
</comment>
<dbReference type="EMBL" id="BONZ01000030">
    <property type="protein sequence ID" value="GIH14995.1"/>
    <property type="molecule type" value="Genomic_DNA"/>
</dbReference>
<evidence type="ECO:0000313" key="2">
    <source>
        <dbReference type="Proteomes" id="UP000642748"/>
    </source>
</evidence>
<proteinExistence type="predicted"/>
<reference evidence="1" key="1">
    <citation type="submission" date="2021-01" db="EMBL/GenBank/DDBJ databases">
        <title>Whole genome shotgun sequence of Rugosimonospora africana NBRC 104875.</title>
        <authorList>
            <person name="Komaki H."/>
            <person name="Tamura T."/>
        </authorList>
    </citation>
    <scope>NUCLEOTIDE SEQUENCE</scope>
    <source>
        <strain evidence="1">NBRC 104875</strain>
    </source>
</reference>
<dbReference type="SUPFAM" id="SSF52540">
    <property type="entry name" value="P-loop containing nucleoside triphosphate hydrolases"/>
    <property type="match status" value="1"/>
</dbReference>
<organism evidence="1 2">
    <name type="scientific">Rugosimonospora africana</name>
    <dbReference type="NCBI Taxonomy" id="556532"/>
    <lineage>
        <taxon>Bacteria</taxon>
        <taxon>Bacillati</taxon>
        <taxon>Actinomycetota</taxon>
        <taxon>Actinomycetes</taxon>
        <taxon>Micromonosporales</taxon>
        <taxon>Micromonosporaceae</taxon>
        <taxon>Rugosimonospora</taxon>
    </lineage>
</organism>
<dbReference type="Proteomes" id="UP000642748">
    <property type="component" value="Unassembled WGS sequence"/>
</dbReference>
<dbReference type="InterPro" id="IPR027417">
    <property type="entry name" value="P-loop_NTPase"/>
</dbReference>
<dbReference type="GO" id="GO:0016301">
    <property type="term" value="F:kinase activity"/>
    <property type="evidence" value="ECO:0007669"/>
    <property type="project" value="UniProtKB-KW"/>
</dbReference>
<keyword evidence="2" id="KW-1185">Reference proteome</keyword>